<reference evidence="8 9" key="1">
    <citation type="submission" date="2021-03" db="EMBL/GenBank/DDBJ databases">
        <title>Complete genome of Streptomyces formicae strain 1H-GS9 (DSM 100524).</title>
        <authorList>
            <person name="Atanasov K.E."/>
            <person name="Altabella T."/>
            <person name="Ferrer A."/>
        </authorList>
    </citation>
    <scope>NUCLEOTIDE SEQUENCE [LARGE SCALE GENOMIC DNA]</scope>
    <source>
        <strain evidence="8 9">1H-GS9</strain>
    </source>
</reference>
<keyword evidence="6" id="KW-0812">Transmembrane</keyword>
<dbReference type="InterPro" id="IPR017853">
    <property type="entry name" value="GH"/>
</dbReference>
<feature type="transmembrane region" description="Helical" evidence="6">
    <location>
        <begin position="21"/>
        <end position="40"/>
    </location>
</feature>
<evidence type="ECO:0000256" key="6">
    <source>
        <dbReference type="SAM" id="Phobius"/>
    </source>
</evidence>
<evidence type="ECO:0000256" key="2">
    <source>
        <dbReference type="ARBA" id="ARBA00022801"/>
    </source>
</evidence>
<dbReference type="SUPFAM" id="SSF51445">
    <property type="entry name" value="(Trans)glycosidases"/>
    <property type="match status" value="1"/>
</dbReference>
<dbReference type="Pfam" id="PF02156">
    <property type="entry name" value="Glyco_hydro_26"/>
    <property type="match status" value="1"/>
</dbReference>
<keyword evidence="2 4" id="KW-0378">Hydrolase</keyword>
<keyword evidence="6" id="KW-1133">Transmembrane helix</keyword>
<dbReference type="Proteomes" id="UP000828924">
    <property type="component" value="Chromosome"/>
</dbReference>
<evidence type="ECO:0000313" key="9">
    <source>
        <dbReference type="Proteomes" id="UP000828924"/>
    </source>
</evidence>
<keyword evidence="3 4" id="KW-0326">Glycosidase</keyword>
<dbReference type="PROSITE" id="PS51764">
    <property type="entry name" value="GH26"/>
    <property type="match status" value="1"/>
</dbReference>
<evidence type="ECO:0000313" key="8">
    <source>
        <dbReference type="EMBL" id="UNM15543.1"/>
    </source>
</evidence>
<dbReference type="InterPro" id="IPR022790">
    <property type="entry name" value="GH26_dom"/>
</dbReference>
<dbReference type="EMBL" id="CP071872">
    <property type="protein sequence ID" value="UNM15543.1"/>
    <property type="molecule type" value="Genomic_DNA"/>
</dbReference>
<name>A0ABY3WSC3_9ACTN</name>
<evidence type="ECO:0000256" key="5">
    <source>
        <dbReference type="SAM" id="MobiDB-lite"/>
    </source>
</evidence>
<feature type="region of interest" description="Disordered" evidence="5">
    <location>
        <begin position="47"/>
        <end position="76"/>
    </location>
</feature>
<proteinExistence type="inferred from homology"/>
<evidence type="ECO:0000256" key="3">
    <source>
        <dbReference type="ARBA" id="ARBA00023295"/>
    </source>
</evidence>
<dbReference type="InterPro" id="IPR000805">
    <property type="entry name" value="Glyco_hydro_26"/>
</dbReference>
<feature type="active site" description="Proton donor" evidence="4">
    <location>
        <position position="205"/>
    </location>
</feature>
<gene>
    <name evidence="8" type="ORF">J4032_32405</name>
</gene>
<organism evidence="8 9">
    <name type="scientific">Streptomyces formicae</name>
    <dbReference type="NCBI Taxonomy" id="1616117"/>
    <lineage>
        <taxon>Bacteria</taxon>
        <taxon>Bacillati</taxon>
        <taxon>Actinomycetota</taxon>
        <taxon>Actinomycetes</taxon>
        <taxon>Kitasatosporales</taxon>
        <taxon>Streptomycetaceae</taxon>
        <taxon>Streptomyces</taxon>
    </lineage>
</organism>
<sequence length="386" mass="43497">MTRLTPRVRHQAAASRGTYAALVLAAVGALLAGLGVWWIARTDTAGREDDAGPSGRGHGLPGNAASGALPDGPCAPTEELEPRCGAWWGAYVPYAPSGSLTEAVYAFEKKIGRRLDLVYNYHDMSDTPLDGELLTADEQELGRDRLLMLAWESTVWTEPHHAGWTETQLGWRSIASGRYDRDIVDPQARRIKAYGKRLFLSFDQEADFRIKEGAGTPEEFVAAYRHIHDRFEELGVTNVVWVWTVSGYLGHAEQMERLYPGDEYVDWIGMDQYNYYLCHKSPSWLDFDRSQRPSYDWLRERVSGEKPVMLAEFATAPDPLQPRRRRDWYARIPEVAPTMPRVRALVHWNRPVPGAGCDLTVNSGPGLEGYREAGRDAYFRQTVPGR</sequence>
<accession>A0ABY3WSC3</accession>
<dbReference type="RefSeq" id="WP_242337375.1">
    <property type="nucleotide sequence ID" value="NZ_CP071872.1"/>
</dbReference>
<evidence type="ECO:0000259" key="7">
    <source>
        <dbReference type="PROSITE" id="PS51764"/>
    </source>
</evidence>
<evidence type="ECO:0000256" key="4">
    <source>
        <dbReference type="PROSITE-ProRule" id="PRU01100"/>
    </source>
</evidence>
<keyword evidence="9" id="KW-1185">Reference proteome</keyword>
<protein>
    <recommendedName>
        <fullName evidence="7">GH26 domain-containing protein</fullName>
    </recommendedName>
</protein>
<keyword evidence="6" id="KW-0472">Membrane</keyword>
<dbReference type="PANTHER" id="PTHR40079">
    <property type="entry name" value="MANNAN ENDO-1,4-BETA-MANNOSIDASE E-RELATED"/>
    <property type="match status" value="1"/>
</dbReference>
<comment type="similarity">
    <text evidence="1 4">Belongs to the glycosyl hydrolase 26 family.</text>
</comment>
<dbReference type="Gene3D" id="3.20.20.80">
    <property type="entry name" value="Glycosidases"/>
    <property type="match status" value="1"/>
</dbReference>
<feature type="domain" description="GH26" evidence="7">
    <location>
        <begin position="64"/>
        <end position="386"/>
    </location>
</feature>
<feature type="active site" description="Nucleophile" evidence="4">
    <location>
        <position position="312"/>
    </location>
</feature>
<evidence type="ECO:0000256" key="1">
    <source>
        <dbReference type="ARBA" id="ARBA00007754"/>
    </source>
</evidence>
<dbReference type="PANTHER" id="PTHR40079:SF4">
    <property type="entry name" value="GH26 DOMAIN-CONTAINING PROTEIN-RELATED"/>
    <property type="match status" value="1"/>
</dbReference>